<keyword evidence="6" id="KW-1185">Reference proteome</keyword>
<evidence type="ECO:0000313" key="5">
    <source>
        <dbReference type="EMBL" id="NNG38397.1"/>
    </source>
</evidence>
<keyword evidence="2" id="KW-0378">Hydrolase</keyword>
<dbReference type="Gene3D" id="3.30.540.10">
    <property type="entry name" value="Fructose-1,6-Bisphosphatase, subunit A, domain 1"/>
    <property type="match status" value="1"/>
</dbReference>
<feature type="binding site" evidence="4">
    <location>
        <position position="88"/>
    </location>
    <ligand>
        <name>Mg(2+)</name>
        <dbReference type="ChEBI" id="CHEBI:18420"/>
        <label>1</label>
        <note>catalytic</note>
    </ligand>
</feature>
<feature type="binding site" evidence="4">
    <location>
        <position position="70"/>
    </location>
    <ligand>
        <name>Mg(2+)</name>
        <dbReference type="ChEBI" id="CHEBI:18420"/>
        <label>1</label>
        <note>catalytic</note>
    </ligand>
</feature>
<evidence type="ECO:0000313" key="6">
    <source>
        <dbReference type="Proteomes" id="UP000557772"/>
    </source>
</evidence>
<evidence type="ECO:0000256" key="1">
    <source>
        <dbReference type="ARBA" id="ARBA00022723"/>
    </source>
</evidence>
<comment type="caution">
    <text evidence="5">The sequence shown here is derived from an EMBL/GenBank/DDBJ whole genome shotgun (WGS) entry which is preliminary data.</text>
</comment>
<keyword evidence="1 4" id="KW-0479">Metal-binding</keyword>
<name>A0A849AER6_9MICO</name>
<feature type="binding site" evidence="4">
    <location>
        <position position="89"/>
    </location>
    <ligand>
        <name>Mg(2+)</name>
        <dbReference type="ChEBI" id="CHEBI:18420"/>
        <label>1</label>
        <note>catalytic</note>
    </ligand>
</feature>
<dbReference type="EMBL" id="JABENB010000001">
    <property type="protein sequence ID" value="NNG38397.1"/>
    <property type="molecule type" value="Genomic_DNA"/>
</dbReference>
<dbReference type="PANTHER" id="PTHR20854:SF4">
    <property type="entry name" value="INOSITOL-1-MONOPHOSPHATASE-RELATED"/>
    <property type="match status" value="1"/>
</dbReference>
<evidence type="ECO:0000256" key="4">
    <source>
        <dbReference type="PIRSR" id="PIRSR600760-2"/>
    </source>
</evidence>
<dbReference type="Gene3D" id="3.40.190.80">
    <property type="match status" value="1"/>
</dbReference>
<dbReference type="GO" id="GO:0006020">
    <property type="term" value="P:inositol metabolic process"/>
    <property type="evidence" value="ECO:0007669"/>
    <property type="project" value="TreeGrafter"/>
</dbReference>
<evidence type="ECO:0000256" key="2">
    <source>
        <dbReference type="ARBA" id="ARBA00022801"/>
    </source>
</evidence>
<evidence type="ECO:0000256" key="3">
    <source>
        <dbReference type="ARBA" id="ARBA00022842"/>
    </source>
</evidence>
<proteinExistence type="predicted"/>
<protein>
    <submittedName>
        <fullName evidence="5">Inositol monophosphatase</fullName>
    </submittedName>
</protein>
<sequence>MMDPVQLQQRLDTARAIARDAADRVRESPPGLVDAKHDAADLVTEVDRAVELQVRLALREHFPDDAVAGEELQDTSGTSGFTWLIDPIDGTTNFASGVPWCSVSIGGADRSGPLLGVVADPWRREILSAARGLGSWVDDRPVERPAHAELAGGVVFTEWLNHVPWLGMTETLAALAGDFATVRIMGSSALSLAATAVGRGCAFLNGSYSPVDTLGAIVIARESGLVVRDFAGSDPQVGRPFYAAWPQVAPRITELTAAADAAGATVDRKRG</sequence>
<dbReference type="PRINTS" id="PR00377">
    <property type="entry name" value="IMPHPHTASES"/>
</dbReference>
<dbReference type="Proteomes" id="UP000557772">
    <property type="component" value="Unassembled WGS sequence"/>
</dbReference>
<dbReference type="SUPFAM" id="SSF56655">
    <property type="entry name" value="Carbohydrate phosphatase"/>
    <property type="match status" value="1"/>
</dbReference>
<feature type="binding site" evidence="4">
    <location>
        <position position="212"/>
    </location>
    <ligand>
        <name>Mg(2+)</name>
        <dbReference type="ChEBI" id="CHEBI:18420"/>
        <label>1</label>
        <note>catalytic</note>
    </ligand>
</feature>
<dbReference type="InterPro" id="IPR020583">
    <property type="entry name" value="Inositol_monoP_metal-BS"/>
</dbReference>
<comment type="cofactor">
    <cofactor evidence="4">
        <name>Mg(2+)</name>
        <dbReference type="ChEBI" id="CHEBI:18420"/>
    </cofactor>
</comment>
<gene>
    <name evidence="5" type="ORF">HJ588_03790</name>
</gene>
<feature type="binding site" evidence="4">
    <location>
        <position position="86"/>
    </location>
    <ligand>
        <name>Mg(2+)</name>
        <dbReference type="ChEBI" id="CHEBI:18420"/>
        <label>1</label>
        <note>catalytic</note>
    </ligand>
</feature>
<dbReference type="GO" id="GO:0007165">
    <property type="term" value="P:signal transduction"/>
    <property type="evidence" value="ECO:0007669"/>
    <property type="project" value="TreeGrafter"/>
</dbReference>
<accession>A0A849AER6</accession>
<dbReference type="GO" id="GO:0046872">
    <property type="term" value="F:metal ion binding"/>
    <property type="evidence" value="ECO:0007669"/>
    <property type="project" value="UniProtKB-KW"/>
</dbReference>
<dbReference type="GO" id="GO:0008934">
    <property type="term" value="F:inositol monophosphate 1-phosphatase activity"/>
    <property type="evidence" value="ECO:0007669"/>
    <property type="project" value="TreeGrafter"/>
</dbReference>
<dbReference type="PROSITE" id="PS00629">
    <property type="entry name" value="IMP_1"/>
    <property type="match status" value="1"/>
</dbReference>
<dbReference type="InterPro" id="IPR000760">
    <property type="entry name" value="Inositol_monophosphatase-like"/>
</dbReference>
<reference evidence="5 6" key="1">
    <citation type="submission" date="2020-05" db="EMBL/GenBank/DDBJ databases">
        <title>Flexivirga sp. ID2601S isolated from air conditioner.</title>
        <authorList>
            <person name="Kim D.H."/>
        </authorList>
    </citation>
    <scope>NUCLEOTIDE SEQUENCE [LARGE SCALE GENOMIC DNA]</scope>
    <source>
        <strain evidence="5 6">ID2601S</strain>
    </source>
</reference>
<dbReference type="Pfam" id="PF00459">
    <property type="entry name" value="Inositol_P"/>
    <property type="match status" value="1"/>
</dbReference>
<dbReference type="PANTHER" id="PTHR20854">
    <property type="entry name" value="INOSITOL MONOPHOSPHATASE"/>
    <property type="match status" value="1"/>
</dbReference>
<dbReference type="AlphaFoldDB" id="A0A849AER6"/>
<organism evidence="5 6">
    <name type="scientific">Flexivirga aerilata</name>
    <dbReference type="NCBI Taxonomy" id="1656889"/>
    <lineage>
        <taxon>Bacteria</taxon>
        <taxon>Bacillati</taxon>
        <taxon>Actinomycetota</taxon>
        <taxon>Actinomycetes</taxon>
        <taxon>Micrococcales</taxon>
        <taxon>Dermacoccaceae</taxon>
        <taxon>Flexivirga</taxon>
    </lineage>
</organism>
<keyword evidence="3 4" id="KW-0460">Magnesium</keyword>